<reference evidence="1" key="1">
    <citation type="submission" date="2021-05" db="EMBL/GenBank/DDBJ databases">
        <authorList>
            <person name="Alioto T."/>
            <person name="Alioto T."/>
            <person name="Gomez Garrido J."/>
        </authorList>
    </citation>
    <scope>NUCLEOTIDE SEQUENCE</scope>
</reference>
<sequence>MLLRRRTFLRPRPRLPTGATSPSLRFRPRRKHHLQILRPAPVKGKTSRLVVAEGGLPFHVHVVQLLGRPLGCGQIEAATLLLFGAKVRHNVVVNQIAEGSVAGKLAALVADGHAKLDLVGAIDYVAGTDAKSERVEEELAAHALILAAAVG</sequence>
<organism evidence="1">
    <name type="scientific">Culex pipiens</name>
    <name type="common">House mosquito</name>
    <dbReference type="NCBI Taxonomy" id="7175"/>
    <lineage>
        <taxon>Eukaryota</taxon>
        <taxon>Metazoa</taxon>
        <taxon>Ecdysozoa</taxon>
        <taxon>Arthropoda</taxon>
        <taxon>Hexapoda</taxon>
        <taxon>Insecta</taxon>
        <taxon>Pterygota</taxon>
        <taxon>Neoptera</taxon>
        <taxon>Endopterygota</taxon>
        <taxon>Diptera</taxon>
        <taxon>Nematocera</taxon>
        <taxon>Culicoidea</taxon>
        <taxon>Culicidae</taxon>
        <taxon>Culicinae</taxon>
        <taxon>Culicini</taxon>
        <taxon>Culex</taxon>
        <taxon>Culex</taxon>
    </lineage>
</organism>
<name>A0A8D7ZXX6_CULPI</name>
<proteinExistence type="predicted"/>
<dbReference type="AlphaFoldDB" id="A0A8D7ZXX6"/>
<dbReference type="EMBL" id="HBUE01007371">
    <property type="protein sequence ID" value="CAG6446663.1"/>
    <property type="molecule type" value="Transcribed_RNA"/>
</dbReference>
<protein>
    <submittedName>
        <fullName evidence="1">(northern house mosquito) hypothetical protein</fullName>
    </submittedName>
</protein>
<accession>A0A8D7ZXX6</accession>
<evidence type="ECO:0000313" key="1">
    <source>
        <dbReference type="EMBL" id="CAG6446663.1"/>
    </source>
</evidence>